<dbReference type="InterPro" id="IPR049625">
    <property type="entry name" value="Glyco_transf_61_cat"/>
</dbReference>
<dbReference type="EMBL" id="GL349455">
    <property type="protein sequence ID" value="KNC49447.1"/>
    <property type="molecule type" value="Genomic_DNA"/>
</dbReference>
<evidence type="ECO:0000256" key="11">
    <source>
        <dbReference type="SAM" id="MobiDB-lite"/>
    </source>
</evidence>
<evidence type="ECO:0000259" key="14">
    <source>
        <dbReference type="Pfam" id="PF13733"/>
    </source>
</evidence>
<comment type="subcellular location">
    <subcellularLocation>
        <location evidence="1">Membrane</location>
        <topology evidence="1">Single-pass type II membrane protein</topology>
    </subcellularLocation>
</comment>
<evidence type="ECO:0000256" key="5">
    <source>
        <dbReference type="ARBA" id="ARBA00022679"/>
    </source>
</evidence>
<dbReference type="eggNOG" id="KOG4698">
    <property type="taxonomic scope" value="Eukaryota"/>
</dbReference>
<dbReference type="InterPro" id="IPR029044">
    <property type="entry name" value="Nucleotide-diphossugar_trans"/>
</dbReference>
<dbReference type="InterPro" id="IPR003859">
    <property type="entry name" value="Galactosyl_T"/>
</dbReference>
<dbReference type="PRINTS" id="PR02050">
    <property type="entry name" value="B14GALTRFASE"/>
</dbReference>
<feature type="domain" description="Glycosyltransferase 61 catalytic" evidence="13">
    <location>
        <begin position="230"/>
        <end position="319"/>
    </location>
</feature>
<evidence type="ECO:0000256" key="9">
    <source>
        <dbReference type="ARBA" id="ARBA00023136"/>
    </source>
</evidence>
<keyword evidence="6" id="KW-0812">Transmembrane</keyword>
<gene>
    <name evidence="16" type="ORF">AMSG_05453</name>
</gene>
<evidence type="ECO:0000256" key="10">
    <source>
        <dbReference type="ARBA" id="ARBA00023180"/>
    </source>
</evidence>
<proteinExistence type="inferred from homology"/>
<evidence type="ECO:0000256" key="1">
    <source>
        <dbReference type="ARBA" id="ARBA00004606"/>
    </source>
</evidence>
<feature type="domain" description="Galactosyltransferase N-terminal" evidence="14">
    <location>
        <begin position="441"/>
        <end position="533"/>
    </location>
</feature>
<dbReference type="SUPFAM" id="SSF53448">
    <property type="entry name" value="Nucleotide-diphospho-sugar transferases"/>
    <property type="match status" value="1"/>
</dbReference>
<dbReference type="GO" id="GO:0005794">
    <property type="term" value="C:Golgi apparatus"/>
    <property type="evidence" value="ECO:0007669"/>
    <property type="project" value="TreeGrafter"/>
</dbReference>
<sequence>MTAAPKGNKPGKVAPSSDLARHCPTAFSLSDESRELYWPEVQMCEEDDAMVCRHHPGVPATMCRVTSLALDTRKVKVSTGAENLYDVAGREESDEYPEYTAGAWEARACSKFSEKAPLVPMLNHLEHMIMPSKLVVGESSGPCDATETRPTLLVQRYEYCNLFHTMTDWYNTYLALEMFDVHSREEVVIVWLDGHAAGNLDEPWTDIFAPAQVLYLSQLPRGPPAPNTTPLAANPIVVTILVRKDYVAHPRNLGGSAERKLVNCNELAATLNARSGFHASCYVFTELTYGEQLRIVAASHILTGIHGAGLSHVLFMSNDVPTGLLEIVPVAYRRRHHYQNFCRWADRVCQVLSIPRATRRHEYAVDVDKFVNAITDMATRLRGLAGTRANAPADSAVTEWIEPVSAYPPSPEPPALLDTQLTLARVAAAAADTDASAEPLLCVLVPFRDSPSLSTQGAGREANLDEFVPYMEEWLTDAGRRFKIIVAEQDQGGFFNKGAMFNAAFVLGVNKFGCEYVVLHDVDQLPTHMTNNYGWRAEPTHLCAATTQDGFTSYSAMVGGALQMRAEDYVSVGGFSNGYWGWGREDDDMYLRITHKFGRTGLKRLSRTEGHYRALPHPRVMGLDATKQFSASGDLLQRMRRHEIDVTKDGVQSLKAELLAQTVTLPNYARFVIRIHSRDNLVEDAADAVAKVKELVGESATPAPTPAPTPQPTPRRKPPALLPNGSPRPETAGLHLAALDVSDGAVKVLFHTVFDTSVDKDAADTARDAVSRLDNGVVLALAVAGDAAAKLRTTNRLFIQNVFGGRHLTEIGVRSSYCAISKVGAFAPLSEQLTPAGQGGAGCAAQLAGMTIEANSFGGDDGSLAWVSWRKADL</sequence>
<dbReference type="STRING" id="461836.A0A0L0DAT1"/>
<keyword evidence="4" id="KW-0328">Glycosyltransferase</keyword>
<accession>A0A0L0DAT1</accession>
<dbReference type="Pfam" id="PF04577">
    <property type="entry name" value="Glyco_transf_61"/>
    <property type="match status" value="1"/>
</dbReference>
<evidence type="ECO:0000259" key="13">
    <source>
        <dbReference type="Pfam" id="PF04577"/>
    </source>
</evidence>
<dbReference type="InterPro" id="IPR027791">
    <property type="entry name" value="Galactosyl_T_C"/>
</dbReference>
<keyword evidence="17" id="KW-1185">Reference proteome</keyword>
<dbReference type="RefSeq" id="XP_013757868.1">
    <property type="nucleotide sequence ID" value="XM_013902414.1"/>
</dbReference>
<dbReference type="GO" id="GO:0008378">
    <property type="term" value="F:galactosyltransferase activity"/>
    <property type="evidence" value="ECO:0007669"/>
    <property type="project" value="TreeGrafter"/>
</dbReference>
<organism evidence="16 17">
    <name type="scientific">Thecamonas trahens ATCC 50062</name>
    <dbReference type="NCBI Taxonomy" id="461836"/>
    <lineage>
        <taxon>Eukaryota</taxon>
        <taxon>Apusozoa</taxon>
        <taxon>Apusomonadida</taxon>
        <taxon>Apusomonadidae</taxon>
        <taxon>Thecamonas</taxon>
    </lineage>
</organism>
<dbReference type="Pfam" id="PF15711">
    <property type="entry name" value="ILEI"/>
    <property type="match status" value="1"/>
</dbReference>
<dbReference type="InterPro" id="IPR039477">
    <property type="entry name" value="ILEI/PANDER_dom"/>
</dbReference>
<dbReference type="eggNOG" id="KOG3916">
    <property type="taxonomic scope" value="Eukaryota"/>
</dbReference>
<feature type="domain" description="Galactosyltransferase C-terminal" evidence="12">
    <location>
        <begin position="552"/>
        <end position="617"/>
    </location>
</feature>
<evidence type="ECO:0000313" key="17">
    <source>
        <dbReference type="Proteomes" id="UP000054408"/>
    </source>
</evidence>
<dbReference type="OrthoDB" id="10038994at2759"/>
<dbReference type="AlphaFoldDB" id="A0A0L0DAT1"/>
<evidence type="ECO:0000256" key="6">
    <source>
        <dbReference type="ARBA" id="ARBA00022692"/>
    </source>
</evidence>
<evidence type="ECO:0000256" key="3">
    <source>
        <dbReference type="ARBA" id="ARBA00005735"/>
    </source>
</evidence>
<evidence type="ECO:0000313" key="16">
    <source>
        <dbReference type="EMBL" id="KNC49447.1"/>
    </source>
</evidence>
<dbReference type="Pfam" id="PF02709">
    <property type="entry name" value="Glyco_transf_7C"/>
    <property type="match status" value="1"/>
</dbReference>
<keyword evidence="10" id="KW-0325">Glycoprotein</keyword>
<dbReference type="PANTHER" id="PTHR19300:SF30">
    <property type="entry name" value="BETA-1,4-GALACTOSYLTRANSFERASE 7"/>
    <property type="match status" value="1"/>
</dbReference>
<keyword evidence="7" id="KW-0735">Signal-anchor</keyword>
<dbReference type="Gene3D" id="3.90.550.10">
    <property type="entry name" value="Spore Coat Polysaccharide Biosynthesis Protein SpsA, Chain A"/>
    <property type="match status" value="1"/>
</dbReference>
<comment type="similarity">
    <text evidence="3">Belongs to the glycosyltransferase 7 family.</text>
</comment>
<dbReference type="GO" id="GO:0005975">
    <property type="term" value="P:carbohydrate metabolic process"/>
    <property type="evidence" value="ECO:0007669"/>
    <property type="project" value="InterPro"/>
</dbReference>
<keyword evidence="9" id="KW-0472">Membrane</keyword>
<evidence type="ECO:0000256" key="7">
    <source>
        <dbReference type="ARBA" id="ARBA00022968"/>
    </source>
</evidence>
<keyword evidence="8" id="KW-1133">Transmembrane helix</keyword>
<dbReference type="GO" id="GO:0016020">
    <property type="term" value="C:membrane"/>
    <property type="evidence" value="ECO:0007669"/>
    <property type="project" value="UniProtKB-SubCell"/>
</dbReference>
<dbReference type="GeneID" id="25564870"/>
<feature type="domain" description="ILEI/PANDER" evidence="15">
    <location>
        <begin position="733"/>
        <end position="824"/>
    </location>
</feature>
<evidence type="ECO:0000256" key="8">
    <source>
        <dbReference type="ARBA" id="ARBA00022989"/>
    </source>
</evidence>
<protein>
    <submittedName>
        <fullName evidence="16">Xylosyltransferase 2</fullName>
    </submittedName>
</protein>
<dbReference type="Pfam" id="PF13733">
    <property type="entry name" value="Glyco_transf_7N"/>
    <property type="match status" value="1"/>
</dbReference>
<comment type="pathway">
    <text evidence="2">Protein modification; protein glycosylation.</text>
</comment>
<name>A0A0L0DAT1_THETB</name>
<evidence type="ECO:0000256" key="4">
    <source>
        <dbReference type="ARBA" id="ARBA00022676"/>
    </source>
</evidence>
<evidence type="ECO:0000256" key="2">
    <source>
        <dbReference type="ARBA" id="ARBA00004922"/>
    </source>
</evidence>
<dbReference type="PANTHER" id="PTHR19300">
    <property type="entry name" value="BETA-1,4-GALACTOSYLTRANSFERASE"/>
    <property type="match status" value="1"/>
</dbReference>
<keyword evidence="5 16" id="KW-0808">Transferase</keyword>
<evidence type="ECO:0000259" key="15">
    <source>
        <dbReference type="Pfam" id="PF15711"/>
    </source>
</evidence>
<dbReference type="InterPro" id="IPR027995">
    <property type="entry name" value="Galactosyl_T_N"/>
</dbReference>
<reference evidence="16 17" key="1">
    <citation type="submission" date="2010-05" db="EMBL/GenBank/DDBJ databases">
        <title>The Genome Sequence of Thecamonas trahens ATCC 50062.</title>
        <authorList>
            <consortium name="The Broad Institute Genome Sequencing Platform"/>
            <person name="Russ C."/>
            <person name="Cuomo C."/>
            <person name="Shea T."/>
            <person name="Young S.K."/>
            <person name="Zeng Q."/>
            <person name="Koehrsen M."/>
            <person name="Haas B."/>
            <person name="Borodovsky M."/>
            <person name="Guigo R."/>
            <person name="Alvarado L."/>
            <person name="Berlin A."/>
            <person name="Bochicchio J."/>
            <person name="Borenstein D."/>
            <person name="Chapman S."/>
            <person name="Chen Z."/>
            <person name="Freedman E."/>
            <person name="Gellesch M."/>
            <person name="Goldberg J."/>
            <person name="Griggs A."/>
            <person name="Gujja S."/>
            <person name="Heilman E."/>
            <person name="Heiman D."/>
            <person name="Hepburn T."/>
            <person name="Howarth C."/>
            <person name="Jen D."/>
            <person name="Larson L."/>
            <person name="Mehta T."/>
            <person name="Park D."/>
            <person name="Pearson M."/>
            <person name="Roberts A."/>
            <person name="Saif S."/>
            <person name="Shenoy N."/>
            <person name="Sisk P."/>
            <person name="Stolte C."/>
            <person name="Sykes S."/>
            <person name="Thomson T."/>
            <person name="Walk T."/>
            <person name="White J."/>
            <person name="Yandava C."/>
            <person name="Burger G."/>
            <person name="Gray M.W."/>
            <person name="Holland P.W.H."/>
            <person name="King N."/>
            <person name="Lang F.B.F."/>
            <person name="Roger A.J."/>
            <person name="Ruiz-Trillo I."/>
            <person name="Lander E."/>
            <person name="Nusbaum C."/>
        </authorList>
    </citation>
    <scope>NUCLEOTIDE SEQUENCE [LARGE SCALE GENOMIC DNA]</scope>
    <source>
        <strain evidence="16 17">ATCC 50062</strain>
    </source>
</reference>
<dbReference type="UniPathway" id="UPA00378"/>
<feature type="region of interest" description="Disordered" evidence="11">
    <location>
        <begin position="696"/>
        <end position="729"/>
    </location>
</feature>
<feature type="compositionally biased region" description="Pro residues" evidence="11">
    <location>
        <begin position="703"/>
        <end position="713"/>
    </location>
</feature>
<evidence type="ECO:0000259" key="12">
    <source>
        <dbReference type="Pfam" id="PF02709"/>
    </source>
</evidence>
<dbReference type="Proteomes" id="UP000054408">
    <property type="component" value="Unassembled WGS sequence"/>
</dbReference>